<keyword evidence="4" id="KW-1185">Reference proteome</keyword>
<accession>A0A4Y8R917</accession>
<feature type="chain" id="PRO_5039047550" evidence="1">
    <location>
        <begin position="35"/>
        <end position="362"/>
    </location>
</feature>
<dbReference type="Pfam" id="PF06439">
    <property type="entry name" value="3keto-disac_hyd"/>
    <property type="match status" value="1"/>
</dbReference>
<name>A0A4Y8R917_9MICO</name>
<dbReference type="Proteomes" id="UP000298003">
    <property type="component" value="Unassembled WGS sequence"/>
</dbReference>
<dbReference type="Gene3D" id="2.60.120.560">
    <property type="entry name" value="Exo-inulinase, domain 1"/>
    <property type="match status" value="1"/>
</dbReference>
<gene>
    <name evidence="3" type="ORF">E1O70_00765</name>
</gene>
<reference evidence="3 4" key="1">
    <citation type="submission" date="2019-03" db="EMBL/GenBank/DDBJ databases">
        <title>Cellulosimicrobium funkei JCM14302 Assembly.</title>
        <authorList>
            <person name="Dou T."/>
        </authorList>
    </citation>
    <scope>NUCLEOTIDE SEQUENCE [LARGE SCALE GENOMIC DNA]</scope>
    <source>
        <strain evidence="3 4">JCM 14302</strain>
    </source>
</reference>
<protein>
    <submittedName>
        <fullName evidence="3">DUF1080 domain-containing protein</fullName>
    </submittedName>
</protein>
<keyword evidence="1" id="KW-0732">Signal</keyword>
<feature type="signal peptide" evidence="1">
    <location>
        <begin position="1"/>
        <end position="34"/>
    </location>
</feature>
<evidence type="ECO:0000256" key="1">
    <source>
        <dbReference type="SAM" id="SignalP"/>
    </source>
</evidence>
<dbReference type="InterPro" id="IPR010496">
    <property type="entry name" value="AL/BT2_dom"/>
</dbReference>
<dbReference type="InterPro" id="IPR006311">
    <property type="entry name" value="TAT_signal"/>
</dbReference>
<evidence type="ECO:0000313" key="3">
    <source>
        <dbReference type="EMBL" id="TFF17356.1"/>
    </source>
</evidence>
<evidence type="ECO:0000259" key="2">
    <source>
        <dbReference type="Pfam" id="PF06439"/>
    </source>
</evidence>
<dbReference type="EMBL" id="SOZH01000001">
    <property type="protein sequence ID" value="TFF17356.1"/>
    <property type="molecule type" value="Genomic_DNA"/>
</dbReference>
<organism evidence="3 4">
    <name type="scientific">Cellulosimicrobium funkei</name>
    <dbReference type="NCBI Taxonomy" id="264251"/>
    <lineage>
        <taxon>Bacteria</taxon>
        <taxon>Bacillati</taxon>
        <taxon>Actinomycetota</taxon>
        <taxon>Actinomycetes</taxon>
        <taxon>Micrococcales</taxon>
        <taxon>Promicromonosporaceae</taxon>
        <taxon>Cellulosimicrobium</taxon>
    </lineage>
</organism>
<comment type="caution">
    <text evidence="3">The sequence shown here is derived from an EMBL/GenBank/DDBJ whole genome shotgun (WGS) entry which is preliminary data.</text>
</comment>
<proteinExistence type="predicted"/>
<sequence>MTSTTRTPARATQGRVRRARIAGATALAAGIALAAPAAAVVPTAAPADDGYEVILDGTPESFDAWEYAGDGGFDRLDDGTVRSRAGAGGGFGTLWYPVRQYGDFSMVVELRDDAPGDARANSGIQVRFPDLSGPVEGCPTTFNGNETGNLSWIAVNCGHEIQVNDSPEGGSNDPRKTGSVYGFADLGLDEARPTAKGTWNELEVRVVGQHYTVIRDGVVINEYENLPGVPFPDRPLDPDSSSRGLVGYVGLQAHGSAPDVVSFREVRVRELPPVHVEADARCLGGTAHVAVRAENVGSDPLDVTLGTPAGERTFDAVAPGRNAYRSFSARAASVDAGTATLTVPGADGPVVVETPYEGVDCT</sequence>
<dbReference type="GO" id="GO:0016787">
    <property type="term" value="F:hydrolase activity"/>
    <property type="evidence" value="ECO:0007669"/>
    <property type="project" value="InterPro"/>
</dbReference>
<dbReference type="AlphaFoldDB" id="A0A4Y8R917"/>
<evidence type="ECO:0000313" key="4">
    <source>
        <dbReference type="Proteomes" id="UP000298003"/>
    </source>
</evidence>
<dbReference type="PROSITE" id="PS51318">
    <property type="entry name" value="TAT"/>
    <property type="match status" value="1"/>
</dbReference>
<dbReference type="RefSeq" id="WP_082774552.1">
    <property type="nucleotide sequence ID" value="NZ_SOZH01000001.1"/>
</dbReference>
<dbReference type="GeneID" id="95683026"/>
<feature type="domain" description="3-keto-alpha-glucoside-1,2-lyase/3-keto-2-hydroxy-glucal hydratase" evidence="2">
    <location>
        <begin position="51"/>
        <end position="269"/>
    </location>
</feature>